<accession>A0A5Y7AMP4</accession>
<name>A0A5Y7AMP4_SALIN</name>
<protein>
    <submittedName>
        <fullName evidence="1">Uncharacterized protein</fullName>
    </submittedName>
</protein>
<organism evidence="1 2">
    <name type="scientific">Salmonella enterica subsp. enterica serovar Infantis str. CFSAN000522</name>
    <dbReference type="NCBI Taxonomy" id="1299258"/>
    <lineage>
        <taxon>Bacteria</taxon>
        <taxon>Pseudomonadati</taxon>
        <taxon>Pseudomonadota</taxon>
        <taxon>Gammaproteobacteria</taxon>
        <taxon>Enterobacterales</taxon>
        <taxon>Enterobacteriaceae</taxon>
        <taxon>Salmonella</taxon>
    </lineage>
</organism>
<dbReference type="AlphaFoldDB" id="A0A5Y7AMP4"/>
<comment type="caution">
    <text evidence="1">The sequence shown here is derived from an EMBL/GenBank/DDBJ whole genome shotgun (WGS) entry which is preliminary data.</text>
</comment>
<gene>
    <name evidence="1" type="ORF">CFSAN000522_23330</name>
</gene>
<evidence type="ECO:0000313" key="1">
    <source>
        <dbReference type="EMBL" id="ECK9504166.1"/>
    </source>
</evidence>
<reference evidence="1 2" key="1">
    <citation type="submission" date="2019-05" db="EMBL/GenBank/DDBJ databases">
        <authorList>
            <consortium name="GenomeTrakr network: Whole genome sequencing for foodborne pathogen traceback"/>
        </authorList>
    </citation>
    <scope>NUCLEOTIDE SEQUENCE [LARGE SCALE GENOMIC DNA]</scope>
    <source>
        <strain evidence="1 2">CFSAN000522</strain>
    </source>
</reference>
<proteinExistence type="predicted"/>
<dbReference type="EMBL" id="AAJEDC010000030">
    <property type="protein sequence ID" value="ECK9504166.1"/>
    <property type="molecule type" value="Genomic_DNA"/>
</dbReference>
<dbReference type="Proteomes" id="UP000427205">
    <property type="component" value="Unassembled WGS sequence"/>
</dbReference>
<sequence length="138" mass="15703">MGLQATIDVEFLGDISPKAIIVGLINNGWRFSFNGHVTFLLSSDVDNYDWQDMDATEFNIREFLGSHGEKDKIGIVLVNDNVGGNFLIHPGWMSFSLSVNRLYLPFGNKIVDFNWYLNKLHVFLNTIKISAIKCELIY</sequence>
<evidence type="ECO:0000313" key="2">
    <source>
        <dbReference type="Proteomes" id="UP000427205"/>
    </source>
</evidence>